<dbReference type="Gene3D" id="2.40.128.270">
    <property type="match status" value="1"/>
</dbReference>
<name>A0A967EY28_9PROT</name>
<evidence type="ECO:0000313" key="4">
    <source>
        <dbReference type="Proteomes" id="UP000761264"/>
    </source>
</evidence>
<protein>
    <submittedName>
        <fullName evidence="3">META domain-containing protein</fullName>
    </submittedName>
</protein>
<evidence type="ECO:0000256" key="1">
    <source>
        <dbReference type="SAM" id="SignalP"/>
    </source>
</evidence>
<evidence type="ECO:0000259" key="2">
    <source>
        <dbReference type="Pfam" id="PF03724"/>
    </source>
</evidence>
<dbReference type="InterPro" id="IPR005184">
    <property type="entry name" value="DUF306_Meta_HslJ"/>
</dbReference>
<dbReference type="PROSITE" id="PS51257">
    <property type="entry name" value="PROKAR_LIPOPROTEIN"/>
    <property type="match status" value="1"/>
</dbReference>
<feature type="domain" description="DUF306" evidence="2">
    <location>
        <begin position="33"/>
        <end position="138"/>
    </location>
</feature>
<accession>A0A967EY28</accession>
<reference evidence="3" key="1">
    <citation type="submission" date="2020-03" db="EMBL/GenBank/DDBJ databases">
        <title>Genome of Pelagibius litoralis DSM 21314T.</title>
        <authorList>
            <person name="Wang G."/>
        </authorList>
    </citation>
    <scope>NUCLEOTIDE SEQUENCE</scope>
    <source>
        <strain evidence="3">DSM 21314</strain>
    </source>
</reference>
<dbReference type="PANTHER" id="PTHR35535">
    <property type="entry name" value="HEAT SHOCK PROTEIN HSLJ"/>
    <property type="match status" value="1"/>
</dbReference>
<feature type="signal peptide" evidence="1">
    <location>
        <begin position="1"/>
        <end position="19"/>
    </location>
</feature>
<gene>
    <name evidence="3" type="ORF">HBA54_13095</name>
</gene>
<dbReference type="InterPro" id="IPR053147">
    <property type="entry name" value="Hsp_HslJ-like"/>
</dbReference>
<dbReference type="AlphaFoldDB" id="A0A967EY28"/>
<organism evidence="3 4">
    <name type="scientific">Pelagibius litoralis</name>
    <dbReference type="NCBI Taxonomy" id="374515"/>
    <lineage>
        <taxon>Bacteria</taxon>
        <taxon>Pseudomonadati</taxon>
        <taxon>Pseudomonadota</taxon>
        <taxon>Alphaproteobacteria</taxon>
        <taxon>Rhodospirillales</taxon>
        <taxon>Rhodovibrionaceae</taxon>
        <taxon>Pelagibius</taxon>
    </lineage>
</organism>
<sequence>MGKALWTGCIAVTVLAGLAACSLTTDERDEMAEQLYDRNWIASQIEGVPAAGVTSTLMIASDGKVSGNAGCNGYFGSAIVDDSAIAFGNLGTTRRACPEPAMSQEDRMLRALDSTRGYRLEQQDLLLLDAGGNMILRFTLGESA</sequence>
<proteinExistence type="predicted"/>
<dbReference type="Proteomes" id="UP000761264">
    <property type="component" value="Unassembled WGS sequence"/>
</dbReference>
<comment type="caution">
    <text evidence="3">The sequence shown here is derived from an EMBL/GenBank/DDBJ whole genome shotgun (WGS) entry which is preliminary data.</text>
</comment>
<dbReference type="EMBL" id="JAAQPH010000009">
    <property type="protein sequence ID" value="NIA69531.1"/>
    <property type="molecule type" value="Genomic_DNA"/>
</dbReference>
<keyword evidence="1" id="KW-0732">Signal</keyword>
<evidence type="ECO:0000313" key="3">
    <source>
        <dbReference type="EMBL" id="NIA69531.1"/>
    </source>
</evidence>
<keyword evidence="4" id="KW-1185">Reference proteome</keyword>
<dbReference type="InterPro" id="IPR038670">
    <property type="entry name" value="HslJ-like_sf"/>
</dbReference>
<feature type="chain" id="PRO_5036718083" evidence="1">
    <location>
        <begin position="20"/>
        <end position="144"/>
    </location>
</feature>
<dbReference type="RefSeq" id="WP_167225230.1">
    <property type="nucleotide sequence ID" value="NZ_JAAQPH010000009.1"/>
</dbReference>
<dbReference type="PANTHER" id="PTHR35535:SF1">
    <property type="entry name" value="HEAT SHOCK PROTEIN HSLJ"/>
    <property type="match status" value="1"/>
</dbReference>
<dbReference type="Pfam" id="PF03724">
    <property type="entry name" value="META"/>
    <property type="match status" value="1"/>
</dbReference>